<keyword evidence="1" id="KW-0378">Hydrolase</keyword>
<evidence type="ECO:0000313" key="1">
    <source>
        <dbReference type="EMBL" id="QAT87961.1"/>
    </source>
</evidence>
<dbReference type="Proteomes" id="UP000288758">
    <property type="component" value="Chromosome"/>
</dbReference>
<dbReference type="Gene3D" id="2.60.120.380">
    <property type="match status" value="1"/>
</dbReference>
<reference evidence="1 2" key="1">
    <citation type="submission" date="2018-12" db="EMBL/GenBank/DDBJ databases">
        <title>Complete Genome Sequence of the Corallopyronin A producing Myxobacterium Corallococcus coralloides B035.</title>
        <authorList>
            <person name="Bouhired S.M."/>
            <person name="Rupp O."/>
            <person name="Blom J."/>
            <person name="Schaeberle T.F."/>
            <person name="Kehraus S."/>
            <person name="Schiefer A."/>
            <person name="Pfarr K."/>
            <person name="Goesmann A."/>
            <person name="Hoerauf A."/>
            <person name="Koenig G.M."/>
        </authorList>
    </citation>
    <scope>NUCLEOTIDE SEQUENCE [LARGE SCALE GENOMIC DNA]</scope>
    <source>
        <strain evidence="1 2">B035</strain>
    </source>
</reference>
<name>A0A410S1Q7_CORCK</name>
<dbReference type="AlphaFoldDB" id="A0A410S1Q7"/>
<proteinExistence type="predicted"/>
<gene>
    <name evidence="1" type="primary">proA</name>
    <name evidence="1" type="ORF">EJ065_6432</name>
</gene>
<evidence type="ECO:0000313" key="2">
    <source>
        <dbReference type="Proteomes" id="UP000288758"/>
    </source>
</evidence>
<dbReference type="GO" id="GO:0006508">
    <property type="term" value="P:proteolysis"/>
    <property type="evidence" value="ECO:0007669"/>
    <property type="project" value="UniProtKB-KW"/>
</dbReference>
<protein>
    <submittedName>
        <fullName evidence="1">Alkaline serine exoprotease A</fullName>
    </submittedName>
</protein>
<dbReference type="EMBL" id="CP034669">
    <property type="protein sequence ID" value="QAT87961.1"/>
    <property type="molecule type" value="Genomic_DNA"/>
</dbReference>
<accession>A0A410S1Q7</accession>
<sequence length="62" mass="6347">MSCLPGPQSRFSSTWSSTVSPACCLTGGNTASCLISDPTAGVFHVMIKGYTDSAGLTLQAAY</sequence>
<organism evidence="1 2">
    <name type="scientific">Corallococcus coralloides</name>
    <name type="common">Myxococcus coralloides</name>
    <dbReference type="NCBI Taxonomy" id="184914"/>
    <lineage>
        <taxon>Bacteria</taxon>
        <taxon>Pseudomonadati</taxon>
        <taxon>Myxococcota</taxon>
        <taxon>Myxococcia</taxon>
        <taxon>Myxococcales</taxon>
        <taxon>Cystobacterineae</taxon>
        <taxon>Myxococcaceae</taxon>
        <taxon>Corallococcus</taxon>
    </lineage>
</organism>
<keyword evidence="1" id="KW-0645">Protease</keyword>
<dbReference type="GO" id="GO:0008233">
    <property type="term" value="F:peptidase activity"/>
    <property type="evidence" value="ECO:0007669"/>
    <property type="project" value="UniProtKB-KW"/>
</dbReference>